<dbReference type="InterPro" id="IPR029045">
    <property type="entry name" value="ClpP/crotonase-like_dom_sf"/>
</dbReference>
<evidence type="ECO:0000256" key="1">
    <source>
        <dbReference type="ARBA" id="ARBA00005254"/>
    </source>
</evidence>
<dbReference type="CDD" id="cd06558">
    <property type="entry name" value="crotonase-like"/>
    <property type="match status" value="1"/>
</dbReference>
<dbReference type="Gene3D" id="3.90.226.10">
    <property type="entry name" value="2-enoyl-CoA Hydratase, Chain A, domain 1"/>
    <property type="match status" value="1"/>
</dbReference>
<dbReference type="GO" id="GO:0006635">
    <property type="term" value="P:fatty acid beta-oxidation"/>
    <property type="evidence" value="ECO:0007669"/>
    <property type="project" value="TreeGrafter"/>
</dbReference>
<dbReference type="Pfam" id="PF00378">
    <property type="entry name" value="ECH_1"/>
    <property type="match status" value="1"/>
</dbReference>
<evidence type="ECO:0008006" key="4">
    <source>
        <dbReference type="Google" id="ProtNLM"/>
    </source>
</evidence>
<protein>
    <recommendedName>
        <fullName evidence="4">Enoyl-CoA hydratase</fullName>
    </recommendedName>
</protein>
<evidence type="ECO:0000256" key="2">
    <source>
        <dbReference type="RuleBase" id="RU003707"/>
    </source>
</evidence>
<dbReference type="GO" id="GO:0005739">
    <property type="term" value="C:mitochondrion"/>
    <property type="evidence" value="ECO:0007669"/>
    <property type="project" value="TreeGrafter"/>
</dbReference>
<dbReference type="SUPFAM" id="SSF52096">
    <property type="entry name" value="ClpP/crotonase"/>
    <property type="match status" value="1"/>
</dbReference>
<proteinExistence type="inferred from homology"/>
<dbReference type="GO" id="GO:0003824">
    <property type="term" value="F:catalytic activity"/>
    <property type="evidence" value="ECO:0007669"/>
    <property type="project" value="InterPro"/>
</dbReference>
<dbReference type="InterPro" id="IPR001753">
    <property type="entry name" value="Enoyl-CoA_hydra/iso"/>
</dbReference>
<reference evidence="3" key="1">
    <citation type="submission" date="2015-04" db="EMBL/GenBank/DDBJ databases">
        <title>The genome sequence of the plant pathogenic Rhizarian Plasmodiophora brassicae reveals insights in its biotrophic life cycle and the origin of chitin synthesis.</title>
        <authorList>
            <person name="Schwelm A."/>
            <person name="Fogelqvist J."/>
            <person name="Knaust A."/>
            <person name="Julke S."/>
            <person name="Lilja T."/>
            <person name="Dhandapani V."/>
            <person name="Bonilla-Rosso G."/>
            <person name="Karlsson M."/>
            <person name="Shevchenko A."/>
            <person name="Choi S.R."/>
            <person name="Kim H.G."/>
            <person name="Park J.Y."/>
            <person name="Lim Y.P."/>
            <person name="Ludwig-Muller J."/>
            <person name="Dixelius C."/>
        </authorList>
    </citation>
    <scope>NUCLEOTIDE SEQUENCE</scope>
    <source>
        <tissue evidence="3">Potato root galls</tissue>
    </source>
</reference>
<dbReference type="PANTHER" id="PTHR11941">
    <property type="entry name" value="ENOYL-COA HYDRATASE-RELATED"/>
    <property type="match status" value="1"/>
</dbReference>
<organism evidence="3">
    <name type="scientific">Spongospora subterranea</name>
    <dbReference type="NCBI Taxonomy" id="70186"/>
    <lineage>
        <taxon>Eukaryota</taxon>
        <taxon>Sar</taxon>
        <taxon>Rhizaria</taxon>
        <taxon>Endomyxa</taxon>
        <taxon>Phytomyxea</taxon>
        <taxon>Plasmodiophorida</taxon>
        <taxon>Plasmodiophoridae</taxon>
        <taxon>Spongospora</taxon>
    </lineage>
</organism>
<comment type="similarity">
    <text evidence="1 2">Belongs to the enoyl-CoA hydratase/isomerase family.</text>
</comment>
<name>A0A0H5R7D2_9EUKA</name>
<dbReference type="AlphaFoldDB" id="A0A0H5R7D2"/>
<accession>A0A0H5R7D2</accession>
<dbReference type="PROSITE" id="PS00166">
    <property type="entry name" value="ENOYL_COA_HYDRATASE"/>
    <property type="match status" value="1"/>
</dbReference>
<sequence length="271" mass="29777">MSSKTVVSFEIKSLPGGSGQYGVINLHRLPGNALVPEILEGITSALDVLEANNSVKGFILTSTLPGMFCAGIDLQLFLAETSVFSKFWTSLRTVFLRIYESKLVSIACIQGHAPGGGTILSLACHYRFMLNGKSTIGLNEVAVGLPVPRWLCDVFAQTVGNRVSEKILPYGPTFPAHTAKEIRLVDGIYDTVEGMREAALIQLDKCSKVDQSGRRVTMHFIRRDFAEKMRREEALDMEDLVKAGASPNFQRTVKKVIMSLQAKKNKPKSNL</sequence>
<evidence type="ECO:0000313" key="3">
    <source>
        <dbReference type="EMBL" id="CRZ10060.1"/>
    </source>
</evidence>
<dbReference type="PANTHER" id="PTHR11941:SF45">
    <property type="entry name" value="ENOYL-COA DELTA ISOMERASE 1, MITOCHONDRIAL"/>
    <property type="match status" value="1"/>
</dbReference>
<dbReference type="InterPro" id="IPR018376">
    <property type="entry name" value="Enoyl-CoA_hyd/isom_CS"/>
</dbReference>
<dbReference type="EMBL" id="HACM01009618">
    <property type="protein sequence ID" value="CRZ10060.1"/>
    <property type="molecule type" value="Transcribed_RNA"/>
</dbReference>